<reference evidence="9" key="1">
    <citation type="submission" date="2022-10" db="EMBL/GenBank/DDBJ databases">
        <title>Genome assembly of Pristionchus species.</title>
        <authorList>
            <person name="Yoshida K."/>
            <person name="Sommer R.J."/>
        </authorList>
    </citation>
    <scope>NUCLEOTIDE SEQUENCE [LARGE SCALE GENOMIC DNA]</scope>
    <source>
        <strain evidence="9">RS5460</strain>
    </source>
</reference>
<dbReference type="GO" id="GO:0004519">
    <property type="term" value="F:endonuclease activity"/>
    <property type="evidence" value="ECO:0007669"/>
    <property type="project" value="UniProtKB-KW"/>
</dbReference>
<keyword evidence="1" id="KW-0808">Transferase</keyword>
<dbReference type="GO" id="GO:0016787">
    <property type="term" value="F:hydrolase activity"/>
    <property type="evidence" value="ECO:0007669"/>
    <property type="project" value="UniProtKB-KW"/>
</dbReference>
<accession>A0AAN4ZL88</accession>
<name>A0AAN4ZL88_9BILA</name>
<evidence type="ECO:0000313" key="9">
    <source>
        <dbReference type="Proteomes" id="UP001328107"/>
    </source>
</evidence>
<organism evidence="8 9">
    <name type="scientific">Pristionchus mayeri</name>
    <dbReference type="NCBI Taxonomy" id="1317129"/>
    <lineage>
        <taxon>Eukaryota</taxon>
        <taxon>Metazoa</taxon>
        <taxon>Ecdysozoa</taxon>
        <taxon>Nematoda</taxon>
        <taxon>Chromadorea</taxon>
        <taxon>Rhabditida</taxon>
        <taxon>Rhabditina</taxon>
        <taxon>Diplogasteromorpha</taxon>
        <taxon>Diplogasteroidea</taxon>
        <taxon>Neodiplogasteridae</taxon>
        <taxon>Pristionchus</taxon>
    </lineage>
</organism>
<proteinExistence type="predicted"/>
<keyword evidence="3" id="KW-0540">Nuclease</keyword>
<protein>
    <recommendedName>
        <fullName evidence="7">Reverse transcriptase RNase H-like domain-containing protein</fullName>
    </recommendedName>
</protein>
<dbReference type="InterPro" id="IPR036397">
    <property type="entry name" value="RNaseH_sf"/>
</dbReference>
<dbReference type="EMBL" id="BTRK01000003">
    <property type="protein sequence ID" value="GMR41399.1"/>
    <property type="molecule type" value="Genomic_DNA"/>
</dbReference>
<dbReference type="GO" id="GO:0003964">
    <property type="term" value="F:RNA-directed DNA polymerase activity"/>
    <property type="evidence" value="ECO:0007669"/>
    <property type="project" value="UniProtKB-KW"/>
</dbReference>
<dbReference type="Proteomes" id="UP001328107">
    <property type="component" value="Unassembled WGS sequence"/>
</dbReference>
<keyword evidence="4" id="KW-0255">Endonuclease</keyword>
<dbReference type="PANTHER" id="PTHR33435">
    <property type="entry name" value="PROTEIN CBG21870-RELATED"/>
    <property type="match status" value="1"/>
</dbReference>
<dbReference type="InterPro" id="IPR043502">
    <property type="entry name" value="DNA/RNA_pol_sf"/>
</dbReference>
<keyword evidence="9" id="KW-1185">Reference proteome</keyword>
<dbReference type="Gene3D" id="3.30.420.10">
    <property type="entry name" value="Ribonuclease H-like superfamily/Ribonuclease H"/>
    <property type="match status" value="1"/>
</dbReference>
<evidence type="ECO:0000259" key="7">
    <source>
        <dbReference type="Pfam" id="PF17917"/>
    </source>
</evidence>
<dbReference type="PANTHER" id="PTHR33435:SF3">
    <property type="entry name" value="PROTEIN CBG21870"/>
    <property type="match status" value="1"/>
</dbReference>
<gene>
    <name evidence="8" type="ORF">PMAYCL1PPCAC_11594</name>
</gene>
<evidence type="ECO:0000256" key="1">
    <source>
        <dbReference type="ARBA" id="ARBA00022679"/>
    </source>
</evidence>
<keyword evidence="2" id="KW-0548">Nucleotidyltransferase</keyword>
<evidence type="ECO:0000256" key="5">
    <source>
        <dbReference type="ARBA" id="ARBA00022801"/>
    </source>
</evidence>
<dbReference type="AlphaFoldDB" id="A0AAN4ZL88"/>
<dbReference type="SUPFAM" id="SSF56672">
    <property type="entry name" value="DNA/RNA polymerases"/>
    <property type="match status" value="1"/>
</dbReference>
<evidence type="ECO:0000256" key="6">
    <source>
        <dbReference type="ARBA" id="ARBA00022918"/>
    </source>
</evidence>
<sequence>ELLERLAPPLVHASPVLTRVGFSKQAEFNTSVLNRLEYAKKDPAVIDSVIDMIKERNSILVLADKNPKVLEALDAVKMMEGAAGSSNSAMIQAVLIAQSLSSSQSSHPDRKRRVASPLPMLSQPFRAGAPAFGSGARFYQRPQPLFGSFDNRRGSIAHRDFVMKEVGNLLKTGAIELCSKPRVISPLSVAEGKKLRLILDLSALNLGYCIDLRCGTVSVSGDRVASALERLAHLREVESPTVRDRNCAIGSLMSMTLILGDTATLLSRSLLSTVGKAQQIGLPSSTPIPLSQAEKGEISQWISELKDRSVRSFVELPWHFDLKVETDASASGLGVVIKELDLVVNRASRNLTHSEREESSTLRELRAVDFAVYTFEREWKGKNILFLGDNQSAISILRKGSMKPELNEVASRIERAGARMNANFKFFWLPREMNEEADAASRDLDRDDWSVQNWVFEKAAEKWGRPVIDMFADESNAKCKTFVSRSPSRGAAAIDAFSSPPLWRSTLLWCVPPPYLLCQTLAWLRGNRAKAILGLPYWTSHPIFPSLFPPNSTPPFVKDYLMFSEGMHVIIPGTITHGPFSRLFMDSPFTLLLIDFNII</sequence>
<comment type="caution">
    <text evidence="8">The sequence shown here is derived from an EMBL/GenBank/DDBJ whole genome shotgun (WGS) entry which is preliminary data.</text>
</comment>
<dbReference type="Pfam" id="PF17917">
    <property type="entry name" value="RT_RNaseH"/>
    <property type="match status" value="1"/>
</dbReference>
<evidence type="ECO:0000313" key="8">
    <source>
        <dbReference type="EMBL" id="GMR41399.1"/>
    </source>
</evidence>
<keyword evidence="6" id="KW-0695">RNA-directed DNA polymerase</keyword>
<dbReference type="CDD" id="cd09275">
    <property type="entry name" value="RNase_HI_RT_DIRS1"/>
    <property type="match status" value="1"/>
</dbReference>
<feature type="non-terminal residue" evidence="8">
    <location>
        <position position="1"/>
    </location>
</feature>
<evidence type="ECO:0000256" key="3">
    <source>
        <dbReference type="ARBA" id="ARBA00022722"/>
    </source>
</evidence>
<evidence type="ECO:0000256" key="2">
    <source>
        <dbReference type="ARBA" id="ARBA00022695"/>
    </source>
</evidence>
<evidence type="ECO:0000256" key="4">
    <source>
        <dbReference type="ARBA" id="ARBA00022759"/>
    </source>
</evidence>
<dbReference type="GO" id="GO:0003676">
    <property type="term" value="F:nucleic acid binding"/>
    <property type="evidence" value="ECO:0007669"/>
    <property type="project" value="InterPro"/>
</dbReference>
<dbReference type="InterPro" id="IPR041373">
    <property type="entry name" value="RT_RNaseH"/>
</dbReference>
<feature type="domain" description="Reverse transcriptase RNase H-like" evidence="7">
    <location>
        <begin position="322"/>
        <end position="409"/>
    </location>
</feature>
<keyword evidence="5" id="KW-0378">Hydrolase</keyword>